<evidence type="ECO:0000313" key="2">
    <source>
        <dbReference type="Proteomes" id="UP001183202"/>
    </source>
</evidence>
<protein>
    <submittedName>
        <fullName evidence="1">Uncharacterized protein</fullName>
    </submittedName>
</protein>
<comment type="caution">
    <text evidence="1">The sequence shown here is derived from an EMBL/GenBank/DDBJ whole genome shotgun (WGS) entry which is preliminary data.</text>
</comment>
<dbReference type="EMBL" id="JAVREJ010000004">
    <property type="protein sequence ID" value="MDT0349708.1"/>
    <property type="molecule type" value="Genomic_DNA"/>
</dbReference>
<proteinExistence type="predicted"/>
<evidence type="ECO:0000313" key="1">
    <source>
        <dbReference type="EMBL" id="MDT0349708.1"/>
    </source>
</evidence>
<dbReference type="RefSeq" id="WP_311555718.1">
    <property type="nucleotide sequence ID" value="NZ_JAVREJ010000004.1"/>
</dbReference>
<name>A0ABU2N896_9PSEU</name>
<keyword evidence="2" id="KW-1185">Reference proteome</keyword>
<gene>
    <name evidence="1" type="ORF">RM445_09260</name>
</gene>
<dbReference type="Proteomes" id="UP001183202">
    <property type="component" value="Unassembled WGS sequence"/>
</dbReference>
<reference evidence="2" key="1">
    <citation type="submission" date="2023-07" db="EMBL/GenBank/DDBJ databases">
        <title>30 novel species of actinomycetes from the DSMZ collection.</title>
        <authorList>
            <person name="Nouioui I."/>
        </authorList>
    </citation>
    <scope>NUCLEOTIDE SEQUENCE [LARGE SCALE GENOMIC DNA]</scope>
    <source>
        <strain evidence="2">DSM 45834</strain>
    </source>
</reference>
<accession>A0ABU2N896</accession>
<sequence>MSAVHVVTAGSDQSAADAVRCALLSDPARVQALAESGLTAVADEQMQALAERVFPGMVGLQSRGRRPAPPR</sequence>
<organism evidence="1 2">
    <name type="scientific">Pseudonocardia charpentierae</name>
    <dbReference type="NCBI Taxonomy" id="3075545"/>
    <lineage>
        <taxon>Bacteria</taxon>
        <taxon>Bacillati</taxon>
        <taxon>Actinomycetota</taxon>
        <taxon>Actinomycetes</taxon>
        <taxon>Pseudonocardiales</taxon>
        <taxon>Pseudonocardiaceae</taxon>
        <taxon>Pseudonocardia</taxon>
    </lineage>
</organism>